<accession>A0ACD5YM44</accession>
<protein>
    <submittedName>
        <fullName evidence="1">Uncharacterized protein</fullName>
    </submittedName>
</protein>
<dbReference type="Proteomes" id="UP001732700">
    <property type="component" value="Chromosome 5D"/>
</dbReference>
<reference evidence="1" key="2">
    <citation type="submission" date="2025-09" db="UniProtKB">
        <authorList>
            <consortium name="EnsemblPlants"/>
        </authorList>
    </citation>
    <scope>IDENTIFICATION</scope>
</reference>
<proteinExistence type="predicted"/>
<dbReference type="EnsemblPlants" id="AVESA.00010b.r2.5DG1001720.1">
    <property type="protein sequence ID" value="AVESA.00010b.r2.5DG1001720.1.CDS.1"/>
    <property type="gene ID" value="AVESA.00010b.r2.5DG1001720"/>
</dbReference>
<organism evidence="1 2">
    <name type="scientific">Avena sativa</name>
    <name type="common">Oat</name>
    <dbReference type="NCBI Taxonomy" id="4498"/>
    <lineage>
        <taxon>Eukaryota</taxon>
        <taxon>Viridiplantae</taxon>
        <taxon>Streptophyta</taxon>
        <taxon>Embryophyta</taxon>
        <taxon>Tracheophyta</taxon>
        <taxon>Spermatophyta</taxon>
        <taxon>Magnoliopsida</taxon>
        <taxon>Liliopsida</taxon>
        <taxon>Poales</taxon>
        <taxon>Poaceae</taxon>
        <taxon>BOP clade</taxon>
        <taxon>Pooideae</taxon>
        <taxon>Poodae</taxon>
        <taxon>Poeae</taxon>
        <taxon>Poeae Chloroplast Group 1 (Aveneae type)</taxon>
        <taxon>Aveninae</taxon>
        <taxon>Avena</taxon>
    </lineage>
</organism>
<evidence type="ECO:0000313" key="1">
    <source>
        <dbReference type="EnsemblPlants" id="AVESA.00010b.r2.5DG1001720.1.CDS.1"/>
    </source>
</evidence>
<evidence type="ECO:0000313" key="2">
    <source>
        <dbReference type="Proteomes" id="UP001732700"/>
    </source>
</evidence>
<keyword evidence="2" id="KW-1185">Reference proteome</keyword>
<name>A0ACD5YM44_AVESA</name>
<sequence length="119" mass="12668">MDSSSPVMTESERRAYRYAKAPMVQGLGVRKSWSNDSLFSLVGSGNRTIVHSCVCAPTTHPGSFRCKHHRQTQNAYNIGGAAHAHANANAQTTAVAEADAKRGGEVHGEISSAEQDKAS</sequence>
<reference evidence="1" key="1">
    <citation type="submission" date="2021-05" db="EMBL/GenBank/DDBJ databases">
        <authorList>
            <person name="Scholz U."/>
            <person name="Mascher M."/>
            <person name="Fiebig A."/>
        </authorList>
    </citation>
    <scope>NUCLEOTIDE SEQUENCE [LARGE SCALE GENOMIC DNA]</scope>
</reference>